<dbReference type="PANTHER" id="PTHR43618:SF4">
    <property type="entry name" value="SHORT CHAIN DEHYDROGENASE_REDUCTASE FAMILY (AFU_ORTHOLOGUE AFUA_7G04540)"/>
    <property type="match status" value="1"/>
</dbReference>
<keyword evidence="3" id="KW-0560">Oxidoreductase</keyword>
<dbReference type="Gene3D" id="3.40.50.720">
    <property type="entry name" value="NAD(P)-binding Rossmann-like Domain"/>
    <property type="match status" value="1"/>
</dbReference>
<dbReference type="PRINTS" id="PR00081">
    <property type="entry name" value="GDHRDH"/>
</dbReference>
<evidence type="ECO:0000256" key="5">
    <source>
        <dbReference type="SAM" id="MobiDB-lite"/>
    </source>
</evidence>
<protein>
    <submittedName>
        <fullName evidence="6">Rhamnolipids biosynthesis 3-oxoacyl reductase</fullName>
    </submittedName>
</protein>
<comment type="similarity">
    <text evidence="1 4">Belongs to the short-chain dehydrogenases/reductases (SDR) family.</text>
</comment>
<dbReference type="InterPro" id="IPR002347">
    <property type="entry name" value="SDR_fam"/>
</dbReference>
<evidence type="ECO:0000256" key="1">
    <source>
        <dbReference type="ARBA" id="ARBA00006484"/>
    </source>
</evidence>
<feature type="compositionally biased region" description="Basic and acidic residues" evidence="5">
    <location>
        <begin position="253"/>
        <end position="266"/>
    </location>
</feature>
<sequence length="309" mass="32955">MPVFIFTRISHIQSFTMASTTDLKGQALFDLSGKVALVTGGGSGIGLMAAQALAANGAKVYICGRTKEKLDKAASTHGSNAPGEIIPIQADINSKEGIKSLVDELQKREKCLCILVNNAGISGETFSVAEANSAAELKKELFDNEKATFDDWLNVYRTNVTAVYFTTVALLPLLQKSTETHPGWSATVINISSISGLVKTSQHHFSYNTSKGATEHLTRMMAADFTAAGLKIRVNSIAPGVFPSEMTTEGSDEGQKSRIDKKEYEGKIPANRPGKDEDMAQAVLFLAGNQFVNGQRVVVDGGHTLAAGL</sequence>
<evidence type="ECO:0000313" key="7">
    <source>
        <dbReference type="Proteomes" id="UP001642720"/>
    </source>
</evidence>
<name>A0ABY2H8J6_9HYPO</name>
<organism evidence="6 7">
    <name type="scientific">Trichoderma ghanense</name>
    <dbReference type="NCBI Taxonomy" id="65468"/>
    <lineage>
        <taxon>Eukaryota</taxon>
        <taxon>Fungi</taxon>
        <taxon>Dikarya</taxon>
        <taxon>Ascomycota</taxon>
        <taxon>Pezizomycotina</taxon>
        <taxon>Sordariomycetes</taxon>
        <taxon>Hypocreomycetidae</taxon>
        <taxon>Hypocreales</taxon>
        <taxon>Hypocreaceae</taxon>
        <taxon>Trichoderma</taxon>
    </lineage>
</organism>
<gene>
    <name evidence="6" type="ORF">CCMA1212_004164</name>
</gene>
<accession>A0ABY2H8J6</accession>
<dbReference type="SUPFAM" id="SSF51735">
    <property type="entry name" value="NAD(P)-binding Rossmann-fold domains"/>
    <property type="match status" value="1"/>
</dbReference>
<dbReference type="EMBL" id="PPTA01000004">
    <property type="protein sequence ID" value="TFB04279.1"/>
    <property type="molecule type" value="Genomic_DNA"/>
</dbReference>
<reference evidence="6 7" key="1">
    <citation type="submission" date="2018-01" db="EMBL/GenBank/DDBJ databases">
        <title>Genome characterization of the sugarcane-associated fungus Trichoderma ghanense CCMA-1212 and their application in lignocelulose bioconversion.</title>
        <authorList>
            <person name="Steindorff A.S."/>
            <person name="Mendes T.D."/>
            <person name="Vilela E.S.D."/>
            <person name="Rodrigues D.S."/>
            <person name="Formighieri E.F."/>
            <person name="Melo I.S."/>
            <person name="Favaro L.C.L."/>
        </authorList>
    </citation>
    <scope>NUCLEOTIDE SEQUENCE [LARGE SCALE GENOMIC DNA]</scope>
    <source>
        <strain evidence="6 7">CCMA-1212</strain>
    </source>
</reference>
<dbReference type="RefSeq" id="XP_073560480.1">
    <property type="nucleotide sequence ID" value="XM_073701480.1"/>
</dbReference>
<dbReference type="PRINTS" id="PR00080">
    <property type="entry name" value="SDRFAMILY"/>
</dbReference>
<evidence type="ECO:0000256" key="4">
    <source>
        <dbReference type="RuleBase" id="RU000363"/>
    </source>
</evidence>
<dbReference type="InterPro" id="IPR052178">
    <property type="entry name" value="Sec_Metab_Biosynth_SDR"/>
</dbReference>
<keyword evidence="2" id="KW-0521">NADP</keyword>
<dbReference type="GeneID" id="300575930"/>
<comment type="caution">
    <text evidence="6">The sequence shown here is derived from an EMBL/GenBank/DDBJ whole genome shotgun (WGS) entry which is preliminary data.</text>
</comment>
<evidence type="ECO:0000256" key="2">
    <source>
        <dbReference type="ARBA" id="ARBA00022857"/>
    </source>
</evidence>
<evidence type="ECO:0000313" key="6">
    <source>
        <dbReference type="EMBL" id="TFB04279.1"/>
    </source>
</evidence>
<dbReference type="InterPro" id="IPR020904">
    <property type="entry name" value="Sc_DH/Rdtase_CS"/>
</dbReference>
<proteinExistence type="inferred from homology"/>
<evidence type="ECO:0000256" key="3">
    <source>
        <dbReference type="ARBA" id="ARBA00023002"/>
    </source>
</evidence>
<dbReference type="Proteomes" id="UP001642720">
    <property type="component" value="Unassembled WGS sequence"/>
</dbReference>
<keyword evidence="7" id="KW-1185">Reference proteome</keyword>
<dbReference type="PROSITE" id="PS00061">
    <property type="entry name" value="ADH_SHORT"/>
    <property type="match status" value="1"/>
</dbReference>
<feature type="region of interest" description="Disordered" evidence="5">
    <location>
        <begin position="243"/>
        <end position="275"/>
    </location>
</feature>
<dbReference type="InterPro" id="IPR036291">
    <property type="entry name" value="NAD(P)-bd_dom_sf"/>
</dbReference>
<dbReference type="Pfam" id="PF00106">
    <property type="entry name" value="adh_short"/>
    <property type="match status" value="1"/>
</dbReference>
<dbReference type="PANTHER" id="PTHR43618">
    <property type="entry name" value="7-ALPHA-HYDROXYSTEROID DEHYDROGENASE"/>
    <property type="match status" value="1"/>
</dbReference>